<dbReference type="Proteomes" id="UP001189122">
    <property type="component" value="Unassembled WGS sequence"/>
</dbReference>
<dbReference type="AlphaFoldDB" id="A0A7I8J1K5"/>
<evidence type="ECO:0000313" key="1">
    <source>
        <dbReference type="EMBL" id="CAA2623750.1"/>
    </source>
</evidence>
<dbReference type="EMBL" id="LR743594">
    <property type="protein sequence ID" value="CAA2623750.1"/>
    <property type="molecule type" value="Genomic_DNA"/>
</dbReference>
<keyword evidence="2" id="KW-1185">Reference proteome</keyword>
<protein>
    <submittedName>
        <fullName evidence="1">Uncharacterized protein</fullName>
    </submittedName>
</protein>
<accession>A0A7I8J1K5</accession>
<proteinExistence type="predicted"/>
<reference evidence="1 2" key="1">
    <citation type="submission" date="2019-12" db="EMBL/GenBank/DDBJ databases">
        <authorList>
            <person name="Scholz U."/>
            <person name="Mascher M."/>
            <person name="Fiebig A."/>
        </authorList>
    </citation>
    <scope>NUCLEOTIDE SEQUENCE</scope>
</reference>
<organism evidence="1">
    <name type="scientific">Spirodela intermedia</name>
    <name type="common">Intermediate duckweed</name>
    <dbReference type="NCBI Taxonomy" id="51605"/>
    <lineage>
        <taxon>Eukaryota</taxon>
        <taxon>Viridiplantae</taxon>
        <taxon>Streptophyta</taxon>
        <taxon>Embryophyta</taxon>
        <taxon>Tracheophyta</taxon>
        <taxon>Spermatophyta</taxon>
        <taxon>Magnoliopsida</taxon>
        <taxon>Liliopsida</taxon>
        <taxon>Araceae</taxon>
        <taxon>Lemnoideae</taxon>
        <taxon>Spirodela</taxon>
    </lineage>
</organism>
<gene>
    <name evidence="1" type="ORF">SI7747_07009666</name>
</gene>
<dbReference type="EMBL" id="CACRZD030000007">
    <property type="protein sequence ID" value="CAA6663281.1"/>
    <property type="molecule type" value="Genomic_DNA"/>
</dbReference>
<evidence type="ECO:0000313" key="2">
    <source>
        <dbReference type="Proteomes" id="UP001189122"/>
    </source>
</evidence>
<sequence length="84" mass="9698">MHEDSIWPKSRFSISTGGFQHPCGLKEPFMIPWIQDQVFVDSRVKFSKLCGFKVRKSHRFQHISTQAASERDQIASSSSFYCIT</sequence>
<name>A0A7I8J1K5_SPIIN</name>